<evidence type="ECO:0000256" key="1">
    <source>
        <dbReference type="ARBA" id="ARBA00004245"/>
    </source>
</evidence>
<evidence type="ECO:0000313" key="8">
    <source>
        <dbReference type="EMBL" id="KAJ6222126.1"/>
    </source>
</evidence>
<dbReference type="GO" id="GO:0005874">
    <property type="term" value="C:microtubule"/>
    <property type="evidence" value="ECO:0007669"/>
    <property type="project" value="UniProtKB-KW"/>
</dbReference>
<dbReference type="GO" id="GO:0031122">
    <property type="term" value="P:cytoplasmic microtubule organization"/>
    <property type="evidence" value="ECO:0007669"/>
    <property type="project" value="TreeGrafter"/>
</dbReference>
<dbReference type="Pfam" id="PF04130">
    <property type="entry name" value="GCP_C_terminal"/>
    <property type="match status" value="1"/>
</dbReference>
<dbReference type="GO" id="GO:0043015">
    <property type="term" value="F:gamma-tubulin binding"/>
    <property type="evidence" value="ECO:0007669"/>
    <property type="project" value="InterPro"/>
</dbReference>
<accession>A0A9Q0RPW1</accession>
<dbReference type="Pfam" id="PF17681">
    <property type="entry name" value="GCP_N_terminal"/>
    <property type="match status" value="1"/>
</dbReference>
<sequence>MDENNDLAHNAMCHVPFKLVRKLCSTMVPYDHENFDKICRYSFDLITQKRIKIEDCEEQYILSKIRHSFMKHTKFNESSHFENLYLNLKTLSSAKSTVNIGDLLYCLFMLSNHNNSKQDIISVTNNVQKLKFHTPDTFGSTDYEHALRNINEKYGEINMRKNVNHVIRPHTIYGDTNHDYEITSKYSLLARDLICIFQGLPGKHISFNANEKFSFDIARSDIFEINDLFFAKRLSVLGQHFKSIKTYSNTTMSNSLKGFVCQSFGSALDEQINDFYKLMTNIQSNYHKRNNGDVTLHKLNIWTYETCVRFEALSNLIGKCRSKKGGALISVVYDFMRHGDPIVSESIRIILSKVVKPIRSMLNHWIFYGELKDEFKEFFICINENSHISSTMNNDFWLDKYSVNKTMLPGFISKEQAYKILIIGKAISMLREVSSNRLTIILPVYDQLKQSFENSNLETLFNKKSYDNSNDFASLLEYVYKEISQTALNILNDRYTLYGHFVAHKRYLLLEQGDFINYLMELFYPIINRPANKLKLYTLSQTLENAIRKTNAQYDCSEVLNRIDIFLEKSLPNENGWNIFALKYRIDGPISTIFNEQSQIIYSKIFMLFWKIKRVHFSLNHFWVDLKLASGKLSNLPKSFKCIFNHFNFTAYQILSFVNTIERYFNYLIESRWLHIKNELDHPRNLDRLIKAHQVFLQNVVKKIFFENSNDLTIQFNNISEHIFTFIDKLESFLNEIKSSSHEHIQNQWNDVQTEYEDEIDANYNFWLINFSKMFHKEILFFLELLVETEEDDLQELCFSIDFNKYYKCTVLANMNE</sequence>
<dbReference type="GO" id="GO:0051321">
    <property type="term" value="P:meiotic cell cycle"/>
    <property type="evidence" value="ECO:0007669"/>
    <property type="project" value="TreeGrafter"/>
</dbReference>
<dbReference type="EMBL" id="JAPWDV010000001">
    <property type="protein sequence ID" value="KAJ6222126.1"/>
    <property type="molecule type" value="Genomic_DNA"/>
</dbReference>
<comment type="similarity">
    <text evidence="2">Belongs to the TUBGCP family.</text>
</comment>
<evidence type="ECO:0008006" key="10">
    <source>
        <dbReference type="Google" id="ProtNLM"/>
    </source>
</evidence>
<evidence type="ECO:0000256" key="5">
    <source>
        <dbReference type="ARBA" id="ARBA00023212"/>
    </source>
</evidence>
<proteinExistence type="inferred from homology"/>
<feature type="domain" description="Gamma tubulin complex component protein N-terminal" evidence="7">
    <location>
        <begin position="191"/>
        <end position="492"/>
    </location>
</feature>
<dbReference type="PANTHER" id="PTHR19302">
    <property type="entry name" value="GAMMA TUBULIN COMPLEX PROTEIN"/>
    <property type="match status" value="1"/>
</dbReference>
<dbReference type="GO" id="GO:0000278">
    <property type="term" value="P:mitotic cell cycle"/>
    <property type="evidence" value="ECO:0007669"/>
    <property type="project" value="TreeGrafter"/>
</dbReference>
<comment type="subcellular location">
    <subcellularLocation>
        <location evidence="1">Cytoplasm</location>
        <location evidence="1">Cytoskeleton</location>
    </subcellularLocation>
</comment>
<evidence type="ECO:0000256" key="4">
    <source>
        <dbReference type="ARBA" id="ARBA00022701"/>
    </source>
</evidence>
<name>A0A9Q0RPW1_BLOTA</name>
<keyword evidence="5" id="KW-0206">Cytoskeleton</keyword>
<evidence type="ECO:0000256" key="2">
    <source>
        <dbReference type="ARBA" id="ARBA00010337"/>
    </source>
</evidence>
<dbReference type="Proteomes" id="UP001142055">
    <property type="component" value="Chromosome 1"/>
</dbReference>
<dbReference type="GO" id="GO:0000930">
    <property type="term" value="C:gamma-tubulin complex"/>
    <property type="evidence" value="ECO:0007669"/>
    <property type="project" value="TreeGrafter"/>
</dbReference>
<dbReference type="GO" id="GO:0007020">
    <property type="term" value="P:microtubule nucleation"/>
    <property type="evidence" value="ECO:0007669"/>
    <property type="project" value="InterPro"/>
</dbReference>
<organism evidence="8 9">
    <name type="scientific">Blomia tropicalis</name>
    <name type="common">Mite</name>
    <dbReference type="NCBI Taxonomy" id="40697"/>
    <lineage>
        <taxon>Eukaryota</taxon>
        <taxon>Metazoa</taxon>
        <taxon>Ecdysozoa</taxon>
        <taxon>Arthropoda</taxon>
        <taxon>Chelicerata</taxon>
        <taxon>Arachnida</taxon>
        <taxon>Acari</taxon>
        <taxon>Acariformes</taxon>
        <taxon>Sarcoptiformes</taxon>
        <taxon>Astigmata</taxon>
        <taxon>Glycyphagoidea</taxon>
        <taxon>Echimyopodidae</taxon>
        <taxon>Blomia</taxon>
    </lineage>
</organism>
<dbReference type="GO" id="GO:0000922">
    <property type="term" value="C:spindle pole"/>
    <property type="evidence" value="ECO:0007669"/>
    <property type="project" value="InterPro"/>
</dbReference>
<dbReference type="AlphaFoldDB" id="A0A9Q0RPW1"/>
<evidence type="ECO:0000259" key="6">
    <source>
        <dbReference type="Pfam" id="PF04130"/>
    </source>
</evidence>
<keyword evidence="3" id="KW-0963">Cytoplasm</keyword>
<dbReference type="InterPro" id="IPR042241">
    <property type="entry name" value="GCP_C_sf"/>
</dbReference>
<evidence type="ECO:0000256" key="3">
    <source>
        <dbReference type="ARBA" id="ARBA00022490"/>
    </source>
</evidence>
<keyword evidence="4" id="KW-0493">Microtubule</keyword>
<keyword evidence="9" id="KW-1185">Reference proteome</keyword>
<feature type="domain" description="Gamma tubulin complex component C-terminal" evidence="6">
    <location>
        <begin position="497"/>
        <end position="807"/>
    </location>
</feature>
<dbReference type="InterPro" id="IPR041470">
    <property type="entry name" value="GCP_N"/>
</dbReference>
<reference evidence="8" key="1">
    <citation type="submission" date="2022-12" db="EMBL/GenBank/DDBJ databases">
        <title>Genome assemblies of Blomia tropicalis.</title>
        <authorList>
            <person name="Cui Y."/>
        </authorList>
    </citation>
    <scope>NUCLEOTIDE SEQUENCE</scope>
    <source>
        <tissue evidence="8">Adult mites</tissue>
    </source>
</reference>
<dbReference type="PANTHER" id="PTHR19302:SF14">
    <property type="entry name" value="GAMMA-TUBULIN COMPLEX COMPONENT 3"/>
    <property type="match status" value="1"/>
</dbReference>
<evidence type="ECO:0000259" key="7">
    <source>
        <dbReference type="Pfam" id="PF17681"/>
    </source>
</evidence>
<evidence type="ECO:0000313" key="9">
    <source>
        <dbReference type="Proteomes" id="UP001142055"/>
    </source>
</evidence>
<dbReference type="InterPro" id="IPR040457">
    <property type="entry name" value="GCP_C"/>
</dbReference>
<dbReference type="OMA" id="FVNNLWS"/>
<dbReference type="GO" id="GO:0051011">
    <property type="term" value="F:microtubule minus-end binding"/>
    <property type="evidence" value="ECO:0007669"/>
    <property type="project" value="TreeGrafter"/>
</dbReference>
<dbReference type="Gene3D" id="1.20.120.1900">
    <property type="entry name" value="Gamma-tubulin complex, C-terminal domain"/>
    <property type="match status" value="1"/>
</dbReference>
<dbReference type="GO" id="GO:0051225">
    <property type="term" value="P:spindle assembly"/>
    <property type="evidence" value="ECO:0007669"/>
    <property type="project" value="TreeGrafter"/>
</dbReference>
<protein>
    <recommendedName>
        <fullName evidence="10">Gamma-tubulin complex component</fullName>
    </recommendedName>
</protein>
<dbReference type="InterPro" id="IPR007259">
    <property type="entry name" value="GCP"/>
</dbReference>
<comment type="caution">
    <text evidence="8">The sequence shown here is derived from an EMBL/GenBank/DDBJ whole genome shotgun (WGS) entry which is preliminary data.</text>
</comment>
<gene>
    <name evidence="8" type="ORF">RDWZM_000671</name>
</gene>